<feature type="compositionally biased region" description="Polar residues" evidence="1">
    <location>
        <begin position="193"/>
        <end position="222"/>
    </location>
</feature>
<gene>
    <name evidence="3" type="ORF">BRAFLDRAFT_117718</name>
</gene>
<feature type="compositionally biased region" description="Basic and acidic residues" evidence="1">
    <location>
        <begin position="232"/>
        <end position="247"/>
    </location>
</feature>
<feature type="domain" description="BTB" evidence="2">
    <location>
        <begin position="32"/>
        <end position="98"/>
    </location>
</feature>
<dbReference type="InterPro" id="IPR050457">
    <property type="entry name" value="ZnFinger_BTB_dom_contain"/>
</dbReference>
<dbReference type="InterPro" id="IPR000210">
    <property type="entry name" value="BTB/POZ_dom"/>
</dbReference>
<accession>C3ZDH6</accession>
<dbReference type="eggNOG" id="KOG1721">
    <property type="taxonomic scope" value="Eukaryota"/>
</dbReference>
<dbReference type="SUPFAM" id="SSF54695">
    <property type="entry name" value="POZ domain"/>
    <property type="match status" value="1"/>
</dbReference>
<evidence type="ECO:0000259" key="2">
    <source>
        <dbReference type="PROSITE" id="PS50097"/>
    </source>
</evidence>
<organism>
    <name type="scientific">Branchiostoma floridae</name>
    <name type="common">Florida lancelet</name>
    <name type="synonym">Amphioxus</name>
    <dbReference type="NCBI Taxonomy" id="7739"/>
    <lineage>
        <taxon>Eukaryota</taxon>
        <taxon>Metazoa</taxon>
        <taxon>Chordata</taxon>
        <taxon>Cephalochordata</taxon>
        <taxon>Leptocardii</taxon>
        <taxon>Amphioxiformes</taxon>
        <taxon>Branchiostomatidae</taxon>
        <taxon>Branchiostoma</taxon>
    </lineage>
</organism>
<dbReference type="Gene3D" id="3.30.710.10">
    <property type="entry name" value="Potassium Channel Kv1.1, Chain A"/>
    <property type="match status" value="1"/>
</dbReference>
<dbReference type="PANTHER" id="PTHR46105:SF28">
    <property type="entry name" value="ZINC FINGER PROTEIN 37-LIKE"/>
    <property type="match status" value="1"/>
</dbReference>
<proteinExistence type="predicted"/>
<dbReference type="PROSITE" id="PS50097">
    <property type="entry name" value="BTB"/>
    <property type="match status" value="1"/>
</dbReference>
<dbReference type="InterPro" id="IPR011333">
    <property type="entry name" value="SKP1/BTB/POZ_sf"/>
</dbReference>
<dbReference type="CDD" id="cd18186">
    <property type="entry name" value="BTB_POZ_ZBTB_KLHL-like"/>
    <property type="match status" value="1"/>
</dbReference>
<evidence type="ECO:0000313" key="3">
    <source>
        <dbReference type="EMBL" id="EEN48782.1"/>
    </source>
</evidence>
<reference evidence="3" key="1">
    <citation type="journal article" date="2008" name="Nature">
        <title>The amphioxus genome and the evolution of the chordate karyotype.</title>
        <authorList>
            <consortium name="US DOE Joint Genome Institute (JGI-PGF)"/>
            <person name="Putnam N.H."/>
            <person name="Butts T."/>
            <person name="Ferrier D.E.K."/>
            <person name="Furlong R.F."/>
            <person name="Hellsten U."/>
            <person name="Kawashima T."/>
            <person name="Robinson-Rechavi M."/>
            <person name="Shoguchi E."/>
            <person name="Terry A."/>
            <person name="Yu J.-K."/>
            <person name="Benito-Gutierrez E.L."/>
            <person name="Dubchak I."/>
            <person name="Garcia-Fernandez J."/>
            <person name="Gibson-Brown J.J."/>
            <person name="Grigoriev I.V."/>
            <person name="Horton A.C."/>
            <person name="de Jong P.J."/>
            <person name="Jurka J."/>
            <person name="Kapitonov V.V."/>
            <person name="Kohara Y."/>
            <person name="Kuroki Y."/>
            <person name="Lindquist E."/>
            <person name="Lucas S."/>
            <person name="Osoegawa K."/>
            <person name="Pennacchio L.A."/>
            <person name="Salamov A.A."/>
            <person name="Satou Y."/>
            <person name="Sauka-Spengler T."/>
            <person name="Schmutz J."/>
            <person name="Shin-I T."/>
            <person name="Toyoda A."/>
            <person name="Bronner-Fraser M."/>
            <person name="Fujiyama A."/>
            <person name="Holland L.Z."/>
            <person name="Holland P.W.H."/>
            <person name="Satoh N."/>
            <person name="Rokhsar D.S."/>
        </authorList>
    </citation>
    <scope>NUCLEOTIDE SEQUENCE [LARGE SCALE GENOMIC DNA]</scope>
    <source>
        <strain evidence="3">S238N-H82</strain>
        <tissue evidence="3">Testes</tissue>
    </source>
</reference>
<protein>
    <recommendedName>
        <fullName evidence="2">BTB domain-containing protein</fullName>
    </recommendedName>
</protein>
<dbReference type="AlphaFoldDB" id="C3ZDH6"/>
<dbReference type="EMBL" id="GG666612">
    <property type="protein sequence ID" value="EEN48782.1"/>
    <property type="molecule type" value="Genomic_DNA"/>
</dbReference>
<feature type="compositionally biased region" description="Polar residues" evidence="1">
    <location>
        <begin position="248"/>
        <end position="263"/>
    </location>
</feature>
<name>C3ZDH6_BRAFL</name>
<dbReference type="SMART" id="SM00225">
    <property type="entry name" value="BTB"/>
    <property type="match status" value="1"/>
</dbReference>
<dbReference type="InParanoid" id="C3ZDH6"/>
<dbReference type="Pfam" id="PF00651">
    <property type="entry name" value="BTB"/>
    <property type="match status" value="1"/>
</dbReference>
<feature type="region of interest" description="Disordered" evidence="1">
    <location>
        <begin position="193"/>
        <end position="263"/>
    </location>
</feature>
<dbReference type="PANTHER" id="PTHR46105">
    <property type="entry name" value="AGAP004733-PA"/>
    <property type="match status" value="1"/>
</dbReference>
<evidence type="ECO:0000256" key="1">
    <source>
        <dbReference type="SAM" id="MobiDB-lite"/>
    </source>
</evidence>
<sequence length="498" mass="54906">MASSHIITIPFQEQERRLLSQLNRMREQDQLCDMTVRVGTREFRCHQAVLAASSGHFLSVFVQGVLSFPKILDLTFTSADVFSIILDFIYTASLKCPPDVLPQVLQAAKGYIKQGGVRPAQPISANLPVPAGVNTLPAGVNTLPAGVKTVPSSVRSAQSTCTNLPVPVPSGVNTPMSSVNTLMSGVNTPMSGVNTPVSGVNTPMSGVNTPVSDVNTPLSTPSPGELDSVVVKQEEQEFSHEDTRPQSEDSTGSQNADLRSEVTSLRQQISDVIGEEIPPAHSFLALGPDQVAGERELYPGSGVYIHQSDLQILVHRANYSGRQLCHNLFDHLHRDVDLTHYSAFHTKHGFGKAVLDQNVLEAIEELESGHLEEADPEDFREQVYRCSEGDKEEICRVPILQLMLSPWKQVYRCGTGNKEEICRVPILQLMLSPWEQVYRCGEGDKEEICRVPILQVMLSPWEQVYRCGTGNKEEIRRVPILQLMLITMGTSVPLWYGE</sequence>